<evidence type="ECO:0000256" key="1">
    <source>
        <dbReference type="SAM" id="MobiDB-lite"/>
    </source>
</evidence>
<dbReference type="AlphaFoldDB" id="A0A1Y0B263"/>
<name>A0A1Y0B263_9LAMI</name>
<geneLocation type="mitochondrion" evidence="2"/>
<sequence>MRDVEYWYQRKEEGTTDKKGKGRNEQDRGEETGQGGELLMELSPLLLLRSGAIPDPLTPMTSRSIMEPLRLPALPAHGLSV</sequence>
<dbReference type="EMBL" id="KY774314">
    <property type="protein sequence ID" value="ART31487.1"/>
    <property type="molecule type" value="Genomic_DNA"/>
</dbReference>
<reference evidence="2" key="1">
    <citation type="submission" date="2017-03" db="EMBL/GenBank/DDBJ databases">
        <title>The mitochondrial genome of the carnivorous plant Utricularia reniformis (Lentibulariaceae): structure, comparative analysis and evolutionary landmarks.</title>
        <authorList>
            <person name="Silva S.R."/>
            <person name="Alvarenga D.O."/>
            <person name="Michael T.P."/>
            <person name="Miranda V.F.O."/>
            <person name="Varani A.M."/>
        </authorList>
    </citation>
    <scope>NUCLEOTIDE SEQUENCE</scope>
</reference>
<organism evidence="2">
    <name type="scientific">Utricularia reniformis</name>
    <dbReference type="NCBI Taxonomy" id="192314"/>
    <lineage>
        <taxon>Eukaryota</taxon>
        <taxon>Viridiplantae</taxon>
        <taxon>Streptophyta</taxon>
        <taxon>Embryophyta</taxon>
        <taxon>Tracheophyta</taxon>
        <taxon>Spermatophyta</taxon>
        <taxon>Magnoliopsida</taxon>
        <taxon>eudicotyledons</taxon>
        <taxon>Gunneridae</taxon>
        <taxon>Pentapetalae</taxon>
        <taxon>asterids</taxon>
        <taxon>lamiids</taxon>
        <taxon>Lamiales</taxon>
        <taxon>Lentibulariaceae</taxon>
        <taxon>Utricularia</taxon>
    </lineage>
</organism>
<feature type="region of interest" description="Disordered" evidence="1">
    <location>
        <begin position="1"/>
        <end position="37"/>
    </location>
</feature>
<keyword evidence="2" id="KW-0496">Mitochondrion</keyword>
<evidence type="ECO:0000313" key="2">
    <source>
        <dbReference type="EMBL" id="ART31487.1"/>
    </source>
</evidence>
<protein>
    <submittedName>
        <fullName evidence="2">Uncharacterized protein</fullName>
    </submittedName>
</protein>
<accession>A0A1Y0B263</accession>
<gene>
    <name evidence="2" type="ORF">AEK19_MT1283</name>
</gene>
<proteinExistence type="predicted"/>
<feature type="compositionally biased region" description="Basic and acidic residues" evidence="1">
    <location>
        <begin position="1"/>
        <end position="31"/>
    </location>
</feature>